<accession>A0A0N4W5E9</accession>
<protein>
    <submittedName>
        <fullName evidence="1">Uncharacterized protein</fullName>
    </submittedName>
</protein>
<dbReference type="AlphaFoldDB" id="A0A0N4W5E9"/>
<dbReference type="WBParaSite" id="HPLM_0000518301-mRNA-1">
    <property type="protein sequence ID" value="HPLM_0000518301-mRNA-1"/>
    <property type="gene ID" value="HPLM_0000518301"/>
</dbReference>
<organism evidence="1">
    <name type="scientific">Haemonchus placei</name>
    <name type="common">Barber's pole worm</name>
    <dbReference type="NCBI Taxonomy" id="6290"/>
    <lineage>
        <taxon>Eukaryota</taxon>
        <taxon>Metazoa</taxon>
        <taxon>Ecdysozoa</taxon>
        <taxon>Nematoda</taxon>
        <taxon>Chromadorea</taxon>
        <taxon>Rhabditida</taxon>
        <taxon>Rhabditina</taxon>
        <taxon>Rhabditomorpha</taxon>
        <taxon>Strongyloidea</taxon>
        <taxon>Trichostrongylidae</taxon>
        <taxon>Haemonchus</taxon>
    </lineage>
</organism>
<name>A0A0N4W5E9_HAEPC</name>
<proteinExistence type="predicted"/>
<reference evidence="1" key="1">
    <citation type="submission" date="2017-02" db="UniProtKB">
        <authorList>
            <consortium name="WormBaseParasite"/>
        </authorList>
    </citation>
    <scope>IDENTIFICATION</scope>
</reference>
<sequence>MSRKKKLLYSEQLLQARPFQFQLIVELCIISMVSST</sequence>
<evidence type="ECO:0000313" key="1">
    <source>
        <dbReference type="WBParaSite" id="HPLM_0000518301-mRNA-1"/>
    </source>
</evidence>